<evidence type="ECO:0000313" key="2">
    <source>
        <dbReference type="Proteomes" id="UP000054498"/>
    </source>
</evidence>
<dbReference type="EC" id="3.4.19.1" evidence="1"/>
<name>A0A0D2J9G2_9CHLO</name>
<dbReference type="Proteomes" id="UP000054498">
    <property type="component" value="Unassembled WGS sequence"/>
</dbReference>
<dbReference type="InterPro" id="IPR050585">
    <property type="entry name" value="Xaa-Pro_dipeptidyl-ppase/CocE"/>
</dbReference>
<keyword evidence="2" id="KW-1185">Reference proteome</keyword>
<sequence length="135" mass="14088">MRLASSLGLRRLAAASRHQKAPALARRAQMATAAAAPKVAPLGDWVSPISSELITSRTLGLGSPTVLPDGTITWAEMRPSEGGRTVIVARLPDGSAADVTPPPDSGLNVRTRVHEYGGGEHLVLADGRLVFSNFA</sequence>
<evidence type="ECO:0000313" key="1">
    <source>
        <dbReference type="EMBL" id="KIY96392.1"/>
    </source>
</evidence>
<dbReference type="STRING" id="145388.A0A0D2J9G2"/>
<feature type="non-terminal residue" evidence="1">
    <location>
        <position position="135"/>
    </location>
</feature>
<organism evidence="1 2">
    <name type="scientific">Monoraphidium neglectum</name>
    <dbReference type="NCBI Taxonomy" id="145388"/>
    <lineage>
        <taxon>Eukaryota</taxon>
        <taxon>Viridiplantae</taxon>
        <taxon>Chlorophyta</taxon>
        <taxon>core chlorophytes</taxon>
        <taxon>Chlorophyceae</taxon>
        <taxon>CS clade</taxon>
        <taxon>Sphaeropleales</taxon>
        <taxon>Selenastraceae</taxon>
        <taxon>Monoraphidium</taxon>
    </lineage>
</organism>
<protein>
    <submittedName>
        <fullName evidence="1">Peptidase S9 prolyl oligopeptidase active sitedomain protein</fullName>
        <ecNumber evidence="1">3.4.19.1</ecNumber>
    </submittedName>
</protein>
<dbReference type="GeneID" id="25728846"/>
<dbReference type="OrthoDB" id="416344at2759"/>
<dbReference type="PANTHER" id="PTHR43056">
    <property type="entry name" value="PEPTIDASE S9 PROLYL OLIGOPEPTIDASE"/>
    <property type="match status" value="1"/>
</dbReference>
<dbReference type="GO" id="GO:0008242">
    <property type="term" value="F:omega peptidase activity"/>
    <property type="evidence" value="ECO:0007669"/>
    <property type="project" value="UniProtKB-EC"/>
</dbReference>
<proteinExistence type="predicted"/>
<dbReference type="EMBL" id="KK103024">
    <property type="protein sequence ID" value="KIY96392.1"/>
    <property type="molecule type" value="Genomic_DNA"/>
</dbReference>
<dbReference type="RefSeq" id="XP_013895412.1">
    <property type="nucleotide sequence ID" value="XM_014039958.1"/>
</dbReference>
<dbReference type="PANTHER" id="PTHR43056:SF5">
    <property type="entry name" value="PEPTIDASE S9 PROLYL OLIGOPEPTIDASE CATALYTIC DOMAIN-CONTAINING PROTEIN"/>
    <property type="match status" value="1"/>
</dbReference>
<dbReference type="AlphaFoldDB" id="A0A0D2J9G2"/>
<keyword evidence="1" id="KW-0378">Hydrolase</keyword>
<dbReference type="KEGG" id="mng:MNEG_11570"/>
<gene>
    <name evidence="1" type="ORF">MNEG_11570</name>
</gene>
<reference evidence="1 2" key="1">
    <citation type="journal article" date="2013" name="BMC Genomics">
        <title>Reconstruction of the lipid metabolism for the microalga Monoraphidium neglectum from its genome sequence reveals characteristics suitable for biofuel production.</title>
        <authorList>
            <person name="Bogen C."/>
            <person name="Al-Dilaimi A."/>
            <person name="Albersmeier A."/>
            <person name="Wichmann J."/>
            <person name="Grundmann M."/>
            <person name="Rupp O."/>
            <person name="Lauersen K.J."/>
            <person name="Blifernez-Klassen O."/>
            <person name="Kalinowski J."/>
            <person name="Goesmann A."/>
            <person name="Mussgnug J.H."/>
            <person name="Kruse O."/>
        </authorList>
    </citation>
    <scope>NUCLEOTIDE SEQUENCE [LARGE SCALE GENOMIC DNA]</scope>
    <source>
        <strain evidence="1 2">SAG 48.87</strain>
    </source>
</reference>
<accession>A0A0D2J9G2</accession>